<dbReference type="AlphaFoldDB" id="A0A6G1JGG4"/>
<organism evidence="4 5">
    <name type="scientific">Lentithecium fluviatile CBS 122367</name>
    <dbReference type="NCBI Taxonomy" id="1168545"/>
    <lineage>
        <taxon>Eukaryota</taxon>
        <taxon>Fungi</taxon>
        <taxon>Dikarya</taxon>
        <taxon>Ascomycota</taxon>
        <taxon>Pezizomycotina</taxon>
        <taxon>Dothideomycetes</taxon>
        <taxon>Pleosporomycetidae</taxon>
        <taxon>Pleosporales</taxon>
        <taxon>Massarineae</taxon>
        <taxon>Lentitheciaceae</taxon>
        <taxon>Lentithecium</taxon>
    </lineage>
</organism>
<dbReference type="Pfam" id="PF01546">
    <property type="entry name" value="Peptidase_M20"/>
    <property type="match status" value="1"/>
</dbReference>
<sequence length="486" mass="52828">MISIASRGPLWRCDNATRLLPATVAKRTFSTSPSWRLHTKEMEEETLGRLKVDKGRLMRDIHHTCQWGTGERWGDAPTETGMSRLALSDSDKEARAWFVRTTEEFGCEVTIDSMGNIFAVRPGLNNDQPPTFVGSHLDTQPSGGRYDGILGVHAGVEMLKVLNDNWVETQYPVGVVNWTNEEGARFPKSMVSSGVWSGDIPLEDAHNLKEVHPGNATMASELKRIGYLGDTPCSHESMPMAAHFELHIEQGPLLEIANKKIGVVTGVQAYKWLTVTVKGRDTHTGTTDLKSRADALLTASKMILHSHKLATANNALASTGILYLKPGSTNTVPGEVSFSLDIRSPNDATVTRMLSLITTDFPRIAAGENISGLNDGCTSALPLTVSIREDFNSPATTFHPRCIEAVGQAAHATLGPDSKNLVMEMTSGAGHDSVYASKRCPTSMVFVPCREGVSHNPSEFCKEEDCAAGAQVLLQSVLRFDRGRGE</sequence>
<dbReference type="InterPro" id="IPR010158">
    <property type="entry name" value="Amidase_Cbmase"/>
</dbReference>
<protein>
    <submittedName>
        <fullName evidence="4">Amidase</fullName>
    </submittedName>
</protein>
<evidence type="ECO:0000256" key="2">
    <source>
        <dbReference type="ARBA" id="ARBA00022801"/>
    </source>
</evidence>
<dbReference type="SUPFAM" id="SSF53187">
    <property type="entry name" value="Zn-dependent exopeptidases"/>
    <property type="match status" value="1"/>
</dbReference>
<dbReference type="OrthoDB" id="4676at2759"/>
<proteinExistence type="inferred from homology"/>
<gene>
    <name evidence="4" type="ORF">K458DRAFT_292246</name>
</gene>
<name>A0A6G1JGG4_9PLEO</name>
<dbReference type="InterPro" id="IPR011650">
    <property type="entry name" value="Peptidase_M20_dimer"/>
</dbReference>
<keyword evidence="5" id="KW-1185">Reference proteome</keyword>
<dbReference type="InterPro" id="IPR036264">
    <property type="entry name" value="Bact_exopeptidase_dim_dom"/>
</dbReference>
<dbReference type="Gene3D" id="3.40.630.10">
    <property type="entry name" value="Zn peptidases"/>
    <property type="match status" value="1"/>
</dbReference>
<accession>A0A6G1JGG4</accession>
<dbReference type="SUPFAM" id="SSF55031">
    <property type="entry name" value="Bacterial exopeptidase dimerisation domain"/>
    <property type="match status" value="1"/>
</dbReference>
<dbReference type="CDD" id="cd03884">
    <property type="entry name" value="M20_bAS"/>
    <property type="match status" value="1"/>
</dbReference>
<evidence type="ECO:0000259" key="3">
    <source>
        <dbReference type="Pfam" id="PF07687"/>
    </source>
</evidence>
<dbReference type="Gene3D" id="3.30.70.360">
    <property type="match status" value="1"/>
</dbReference>
<dbReference type="Pfam" id="PF07687">
    <property type="entry name" value="M20_dimer"/>
    <property type="match status" value="1"/>
</dbReference>
<dbReference type="PANTHER" id="PTHR32494:SF5">
    <property type="entry name" value="ALLANTOATE AMIDOHYDROLASE"/>
    <property type="match status" value="1"/>
</dbReference>
<dbReference type="InterPro" id="IPR002933">
    <property type="entry name" value="Peptidase_M20"/>
</dbReference>
<dbReference type="PANTHER" id="PTHR32494">
    <property type="entry name" value="ALLANTOATE DEIMINASE-RELATED"/>
    <property type="match status" value="1"/>
</dbReference>
<dbReference type="EMBL" id="MU005572">
    <property type="protein sequence ID" value="KAF2689233.1"/>
    <property type="molecule type" value="Genomic_DNA"/>
</dbReference>
<dbReference type="NCBIfam" id="TIGR01879">
    <property type="entry name" value="hydantase"/>
    <property type="match status" value="1"/>
</dbReference>
<evidence type="ECO:0000313" key="4">
    <source>
        <dbReference type="EMBL" id="KAF2689233.1"/>
    </source>
</evidence>
<evidence type="ECO:0000313" key="5">
    <source>
        <dbReference type="Proteomes" id="UP000799291"/>
    </source>
</evidence>
<evidence type="ECO:0000256" key="1">
    <source>
        <dbReference type="ARBA" id="ARBA00006247"/>
    </source>
</evidence>
<dbReference type="GO" id="GO:0016813">
    <property type="term" value="F:hydrolase activity, acting on carbon-nitrogen (but not peptide) bonds, in linear amidines"/>
    <property type="evidence" value="ECO:0007669"/>
    <property type="project" value="InterPro"/>
</dbReference>
<keyword evidence="2" id="KW-0378">Hydrolase</keyword>
<dbReference type="Proteomes" id="UP000799291">
    <property type="component" value="Unassembled WGS sequence"/>
</dbReference>
<comment type="similarity">
    <text evidence="1">Belongs to the peptidase M20A family.</text>
</comment>
<reference evidence="4" key="1">
    <citation type="journal article" date="2020" name="Stud. Mycol.">
        <title>101 Dothideomycetes genomes: a test case for predicting lifestyles and emergence of pathogens.</title>
        <authorList>
            <person name="Haridas S."/>
            <person name="Albert R."/>
            <person name="Binder M."/>
            <person name="Bloem J."/>
            <person name="Labutti K."/>
            <person name="Salamov A."/>
            <person name="Andreopoulos B."/>
            <person name="Baker S."/>
            <person name="Barry K."/>
            <person name="Bills G."/>
            <person name="Bluhm B."/>
            <person name="Cannon C."/>
            <person name="Castanera R."/>
            <person name="Culley D."/>
            <person name="Daum C."/>
            <person name="Ezra D."/>
            <person name="Gonzalez J."/>
            <person name="Henrissat B."/>
            <person name="Kuo A."/>
            <person name="Liang C."/>
            <person name="Lipzen A."/>
            <person name="Lutzoni F."/>
            <person name="Magnuson J."/>
            <person name="Mondo S."/>
            <person name="Nolan M."/>
            <person name="Ohm R."/>
            <person name="Pangilinan J."/>
            <person name="Park H.-J."/>
            <person name="Ramirez L."/>
            <person name="Alfaro M."/>
            <person name="Sun H."/>
            <person name="Tritt A."/>
            <person name="Yoshinaga Y."/>
            <person name="Zwiers L.-H."/>
            <person name="Turgeon B."/>
            <person name="Goodwin S."/>
            <person name="Spatafora J."/>
            <person name="Crous P."/>
            <person name="Grigoriev I."/>
        </authorList>
    </citation>
    <scope>NUCLEOTIDE SEQUENCE</scope>
    <source>
        <strain evidence="4">CBS 122367</strain>
    </source>
</reference>
<feature type="domain" description="Peptidase M20 dimerisation" evidence="3">
    <location>
        <begin position="269"/>
        <end position="359"/>
    </location>
</feature>